<dbReference type="SUPFAM" id="SSF57716">
    <property type="entry name" value="Glucocorticoid receptor-like (DNA-binding domain)"/>
    <property type="match status" value="1"/>
</dbReference>
<evidence type="ECO:0000256" key="1">
    <source>
        <dbReference type="ARBA" id="ARBA00007587"/>
    </source>
</evidence>
<dbReference type="Pfam" id="PF00265">
    <property type="entry name" value="TK"/>
    <property type="match status" value="1"/>
</dbReference>
<keyword evidence="12" id="KW-1185">Reference proteome</keyword>
<keyword evidence="8" id="KW-0479">Metal-binding</keyword>
<dbReference type="EC" id="2.7.1.21" evidence="2 8"/>
<evidence type="ECO:0000256" key="9">
    <source>
        <dbReference type="RuleBase" id="RU000544"/>
    </source>
</evidence>
<organism evidence="11 12">
    <name type="scientific">Asticcacaulis aquaticus</name>
    <dbReference type="NCBI Taxonomy" id="2984212"/>
    <lineage>
        <taxon>Bacteria</taxon>
        <taxon>Pseudomonadati</taxon>
        <taxon>Pseudomonadota</taxon>
        <taxon>Alphaproteobacteria</taxon>
        <taxon>Caulobacterales</taxon>
        <taxon>Caulobacteraceae</taxon>
        <taxon>Asticcacaulis</taxon>
    </lineage>
</organism>
<protein>
    <recommendedName>
        <fullName evidence="2 8">Thymidine kinase</fullName>
        <ecNumber evidence="2 8">2.7.1.21</ecNumber>
    </recommendedName>
</protein>
<dbReference type="HAMAP" id="MF_00124">
    <property type="entry name" value="Thymidine_kinase"/>
    <property type="match status" value="1"/>
</dbReference>
<comment type="similarity">
    <text evidence="1 8 10">Belongs to the thymidine kinase family.</text>
</comment>
<sequence length="195" mass="21686">MYGKLTVICGPMFAGKTTELLKRILWARNGENKNVLVLKTAFDNRYADTRVVSHNGLSADAKAIRRFADIADLSREAELVCLDEVQFFTGMDMDVVEFVSDLLHGGRDIVVAGLDTNWKGEPFPATALLMAMADEVIKLKAHCSVCGQPAYKSFKKLQDGREIVLGNSDIYEARCNQHWIAERIDRPQEIAAAHA</sequence>
<dbReference type="InterPro" id="IPR001267">
    <property type="entry name" value="Thymidine_kinase"/>
</dbReference>
<feature type="binding site" evidence="8">
    <location>
        <position position="178"/>
    </location>
    <ligand>
        <name>Zn(2+)</name>
        <dbReference type="ChEBI" id="CHEBI:29105"/>
    </ligand>
</feature>
<feature type="binding site" evidence="8">
    <location>
        <begin position="10"/>
        <end position="17"/>
    </location>
    <ligand>
        <name>ATP</name>
        <dbReference type="ChEBI" id="CHEBI:30616"/>
    </ligand>
</feature>
<dbReference type="PANTHER" id="PTHR11441">
    <property type="entry name" value="THYMIDINE KINASE"/>
    <property type="match status" value="1"/>
</dbReference>
<name>A0ABT5HQE0_9CAUL</name>
<accession>A0ABT5HQE0</accession>
<comment type="subunit">
    <text evidence="8">Homotetramer.</text>
</comment>
<keyword evidence="4 8" id="KW-0808">Transferase</keyword>
<comment type="caution">
    <text evidence="11">The sequence shown here is derived from an EMBL/GenBank/DDBJ whole genome shotgun (WGS) entry which is preliminary data.</text>
</comment>
<evidence type="ECO:0000256" key="2">
    <source>
        <dbReference type="ARBA" id="ARBA00012118"/>
    </source>
</evidence>
<feature type="binding site" evidence="8">
    <location>
        <position position="143"/>
    </location>
    <ligand>
        <name>Zn(2+)</name>
        <dbReference type="ChEBI" id="CHEBI:29105"/>
    </ligand>
</feature>
<keyword evidence="6 8" id="KW-0418">Kinase</keyword>
<dbReference type="InterPro" id="IPR027417">
    <property type="entry name" value="P-loop_NTPase"/>
</dbReference>
<evidence type="ECO:0000256" key="6">
    <source>
        <dbReference type="ARBA" id="ARBA00022777"/>
    </source>
</evidence>
<feature type="binding site" evidence="8">
    <location>
        <begin position="83"/>
        <end position="86"/>
    </location>
    <ligand>
        <name>ATP</name>
        <dbReference type="ChEBI" id="CHEBI:30616"/>
    </ligand>
</feature>
<evidence type="ECO:0000256" key="3">
    <source>
        <dbReference type="ARBA" id="ARBA00022634"/>
    </source>
</evidence>
<feature type="binding site" evidence="8">
    <location>
        <position position="175"/>
    </location>
    <ligand>
        <name>Zn(2+)</name>
        <dbReference type="ChEBI" id="CHEBI:29105"/>
    </ligand>
</feature>
<dbReference type="Gene3D" id="3.40.50.300">
    <property type="entry name" value="P-loop containing nucleotide triphosphate hydrolases"/>
    <property type="match status" value="1"/>
</dbReference>
<evidence type="ECO:0000313" key="12">
    <source>
        <dbReference type="Proteomes" id="UP001214854"/>
    </source>
</evidence>
<evidence type="ECO:0000256" key="4">
    <source>
        <dbReference type="ARBA" id="ARBA00022679"/>
    </source>
</evidence>
<dbReference type="Proteomes" id="UP001214854">
    <property type="component" value="Unassembled WGS sequence"/>
</dbReference>
<feature type="active site" description="Proton acceptor" evidence="8">
    <location>
        <position position="84"/>
    </location>
</feature>
<dbReference type="EMBL" id="JAQQKX010000002">
    <property type="protein sequence ID" value="MDC7682290.1"/>
    <property type="molecule type" value="Genomic_DNA"/>
</dbReference>
<gene>
    <name evidence="8" type="primary">tdk</name>
    <name evidence="11" type="ORF">PQU92_03330</name>
</gene>
<dbReference type="PANTHER" id="PTHR11441:SF0">
    <property type="entry name" value="THYMIDINE KINASE, CYTOSOLIC"/>
    <property type="match status" value="1"/>
</dbReference>
<evidence type="ECO:0000256" key="7">
    <source>
        <dbReference type="ARBA" id="ARBA00022840"/>
    </source>
</evidence>
<keyword evidence="5 8" id="KW-0547">Nucleotide-binding</keyword>
<feature type="binding site" evidence="8">
    <location>
        <position position="146"/>
    </location>
    <ligand>
        <name>Zn(2+)</name>
        <dbReference type="ChEBI" id="CHEBI:29105"/>
    </ligand>
</feature>
<comment type="catalytic activity">
    <reaction evidence="8 9">
        <text>thymidine + ATP = dTMP + ADP + H(+)</text>
        <dbReference type="Rhea" id="RHEA:19129"/>
        <dbReference type="ChEBI" id="CHEBI:15378"/>
        <dbReference type="ChEBI" id="CHEBI:17748"/>
        <dbReference type="ChEBI" id="CHEBI:30616"/>
        <dbReference type="ChEBI" id="CHEBI:63528"/>
        <dbReference type="ChEBI" id="CHEBI:456216"/>
        <dbReference type="EC" id="2.7.1.21"/>
    </reaction>
</comment>
<reference evidence="11 12" key="1">
    <citation type="submission" date="2023-01" db="EMBL/GenBank/DDBJ databases">
        <title>Novel species of the genus Asticcacaulis isolated from rivers.</title>
        <authorList>
            <person name="Lu H."/>
        </authorList>
    </citation>
    <scope>NUCLEOTIDE SEQUENCE [LARGE SCALE GENOMIC DNA]</scope>
    <source>
        <strain evidence="11 12">BYS171W</strain>
    </source>
</reference>
<keyword evidence="3 8" id="KW-0237">DNA synthesis</keyword>
<keyword evidence="7 8" id="KW-0067">ATP-binding</keyword>
<evidence type="ECO:0000313" key="11">
    <source>
        <dbReference type="EMBL" id="MDC7682290.1"/>
    </source>
</evidence>
<dbReference type="Gene3D" id="3.30.60.20">
    <property type="match status" value="1"/>
</dbReference>
<dbReference type="SUPFAM" id="SSF52540">
    <property type="entry name" value="P-loop containing nucleoside triphosphate hydrolases"/>
    <property type="match status" value="1"/>
</dbReference>
<dbReference type="PIRSF" id="PIRSF035805">
    <property type="entry name" value="TK_cell"/>
    <property type="match status" value="1"/>
</dbReference>
<dbReference type="InterPro" id="IPR020633">
    <property type="entry name" value="Thymidine_kinase_CS"/>
</dbReference>
<proteinExistence type="inferred from homology"/>
<dbReference type="GO" id="GO:0016301">
    <property type="term" value="F:kinase activity"/>
    <property type="evidence" value="ECO:0007669"/>
    <property type="project" value="UniProtKB-KW"/>
</dbReference>
<comment type="subcellular location">
    <subcellularLocation>
        <location evidence="8">Cytoplasm</location>
    </subcellularLocation>
</comment>
<dbReference type="PROSITE" id="PS00603">
    <property type="entry name" value="TK_CELLULAR_TYPE"/>
    <property type="match status" value="1"/>
</dbReference>
<evidence type="ECO:0000256" key="5">
    <source>
        <dbReference type="ARBA" id="ARBA00022741"/>
    </source>
</evidence>
<evidence type="ECO:0000256" key="10">
    <source>
        <dbReference type="RuleBase" id="RU004165"/>
    </source>
</evidence>
<keyword evidence="8" id="KW-0963">Cytoplasm</keyword>
<keyword evidence="8" id="KW-0862">Zinc</keyword>
<evidence type="ECO:0000256" key="8">
    <source>
        <dbReference type="HAMAP-Rule" id="MF_00124"/>
    </source>
</evidence>
<dbReference type="RefSeq" id="WP_272746798.1">
    <property type="nucleotide sequence ID" value="NZ_JAQQKX010000002.1"/>
</dbReference>